<proteinExistence type="predicted"/>
<dbReference type="Pfam" id="PF13817">
    <property type="entry name" value="DDE_Tnp_IS66_C"/>
    <property type="match status" value="1"/>
</dbReference>
<keyword evidence="3" id="KW-1185">Reference proteome</keyword>
<feature type="domain" description="Transposase IS66 C-terminal" evidence="1">
    <location>
        <begin position="8"/>
        <end position="46"/>
    </location>
</feature>
<dbReference type="STRING" id="337701.SAMN05444398_104284"/>
<organism evidence="2 3">
    <name type="scientific">Roseovarius pacificus</name>
    <dbReference type="NCBI Taxonomy" id="337701"/>
    <lineage>
        <taxon>Bacteria</taxon>
        <taxon>Pseudomonadati</taxon>
        <taxon>Pseudomonadota</taxon>
        <taxon>Alphaproteobacteria</taxon>
        <taxon>Rhodobacterales</taxon>
        <taxon>Roseobacteraceae</taxon>
        <taxon>Roseovarius</taxon>
    </lineage>
</organism>
<evidence type="ECO:0000313" key="3">
    <source>
        <dbReference type="Proteomes" id="UP000183974"/>
    </source>
</evidence>
<evidence type="ECO:0000259" key="1">
    <source>
        <dbReference type="Pfam" id="PF13817"/>
    </source>
</evidence>
<reference evidence="2 3" key="1">
    <citation type="submission" date="2016-11" db="EMBL/GenBank/DDBJ databases">
        <authorList>
            <person name="Jaros S."/>
            <person name="Januszkiewicz K."/>
            <person name="Wedrychowicz H."/>
        </authorList>
    </citation>
    <scope>NUCLEOTIDE SEQUENCE [LARGE SCALE GENOMIC DNA]</scope>
    <source>
        <strain evidence="2 3">DSM 29589</strain>
    </source>
</reference>
<dbReference type="Proteomes" id="UP000183974">
    <property type="component" value="Unassembled WGS sequence"/>
</dbReference>
<protein>
    <submittedName>
        <fullName evidence="2">IS66 C-terminal element</fullName>
    </submittedName>
</protein>
<feature type="non-terminal residue" evidence="2">
    <location>
        <position position="1"/>
    </location>
</feature>
<sequence length="52" mass="5642">KAWGRIASLIETAKINGVEPFAYLKATLEAIAAGHPKSQIDDLLPWNFDSSS</sequence>
<accession>A0A1M7CKZ5</accession>
<gene>
    <name evidence="2" type="ORF">SAMN05444398_104284</name>
</gene>
<evidence type="ECO:0000313" key="2">
    <source>
        <dbReference type="EMBL" id="SHL67948.1"/>
    </source>
</evidence>
<dbReference type="AlphaFoldDB" id="A0A1M7CKZ5"/>
<dbReference type="EMBL" id="FRBR01000004">
    <property type="protein sequence ID" value="SHL67948.1"/>
    <property type="molecule type" value="Genomic_DNA"/>
</dbReference>
<dbReference type="InterPro" id="IPR039552">
    <property type="entry name" value="IS66_C"/>
</dbReference>
<dbReference type="RefSeq" id="WP_143163187.1">
    <property type="nucleotide sequence ID" value="NZ_FRBR01000004.1"/>
</dbReference>
<name>A0A1M7CKZ5_9RHOB</name>